<name>A0A0J1B116_9TREE</name>
<dbReference type="InterPro" id="IPR045851">
    <property type="entry name" value="AMP-bd_C_sf"/>
</dbReference>
<evidence type="ECO:0000259" key="4">
    <source>
        <dbReference type="Pfam" id="PF13193"/>
    </source>
</evidence>
<dbReference type="Gene3D" id="3.40.50.12780">
    <property type="entry name" value="N-terminal domain of ligase-like"/>
    <property type="match status" value="1"/>
</dbReference>
<feature type="domain" description="AMP-dependent synthetase/ligase" evidence="3">
    <location>
        <begin position="70"/>
        <end position="456"/>
    </location>
</feature>
<gene>
    <name evidence="5" type="ORF">CC85DRAFT_320387</name>
</gene>
<keyword evidence="6" id="KW-1185">Reference proteome</keyword>
<dbReference type="InterPro" id="IPR025110">
    <property type="entry name" value="AMP-bd_C"/>
</dbReference>
<organism evidence="5 6">
    <name type="scientific">Cutaneotrichosporon oleaginosum</name>
    <dbReference type="NCBI Taxonomy" id="879819"/>
    <lineage>
        <taxon>Eukaryota</taxon>
        <taxon>Fungi</taxon>
        <taxon>Dikarya</taxon>
        <taxon>Basidiomycota</taxon>
        <taxon>Agaricomycotina</taxon>
        <taxon>Tremellomycetes</taxon>
        <taxon>Trichosporonales</taxon>
        <taxon>Trichosporonaceae</taxon>
        <taxon>Cutaneotrichosporon</taxon>
    </lineage>
</organism>
<dbReference type="OrthoDB" id="10253115at2759"/>
<comment type="similarity">
    <text evidence="1">Belongs to the ATP-dependent AMP-binding enzyme family.</text>
</comment>
<dbReference type="Pfam" id="PF13193">
    <property type="entry name" value="AMP-binding_C"/>
    <property type="match status" value="1"/>
</dbReference>
<dbReference type="EMBL" id="KQ087220">
    <property type="protein sequence ID" value="KLT41294.1"/>
    <property type="molecule type" value="Genomic_DNA"/>
</dbReference>
<dbReference type="InterPro" id="IPR000873">
    <property type="entry name" value="AMP-dep_synth/lig_dom"/>
</dbReference>
<evidence type="ECO:0000256" key="2">
    <source>
        <dbReference type="ARBA" id="ARBA00022598"/>
    </source>
</evidence>
<dbReference type="SUPFAM" id="SSF56801">
    <property type="entry name" value="Acetyl-CoA synthetase-like"/>
    <property type="match status" value="1"/>
</dbReference>
<dbReference type="GeneID" id="28986799"/>
<dbReference type="GO" id="GO:0031956">
    <property type="term" value="F:medium-chain fatty acid-CoA ligase activity"/>
    <property type="evidence" value="ECO:0007669"/>
    <property type="project" value="TreeGrafter"/>
</dbReference>
<evidence type="ECO:0000259" key="3">
    <source>
        <dbReference type="Pfam" id="PF00501"/>
    </source>
</evidence>
<accession>A0A0J1B116</accession>
<dbReference type="AlphaFoldDB" id="A0A0J1B116"/>
<dbReference type="PANTHER" id="PTHR43201">
    <property type="entry name" value="ACYL-COA SYNTHETASE"/>
    <property type="match status" value="1"/>
</dbReference>
<evidence type="ECO:0000256" key="1">
    <source>
        <dbReference type="ARBA" id="ARBA00006432"/>
    </source>
</evidence>
<evidence type="ECO:0000313" key="5">
    <source>
        <dbReference type="EMBL" id="KLT41294.1"/>
    </source>
</evidence>
<dbReference type="STRING" id="879819.A0A0J1B116"/>
<dbReference type="Pfam" id="PF00501">
    <property type="entry name" value="AMP-binding"/>
    <property type="match status" value="1"/>
</dbReference>
<sequence length="607" mass="65292">MPAVIPTKSAAKRTVAECDAIMTAPGSPFEMIDKVIDGRPYKAWKHNPDNFRQFLTPLFQEWKDRVFVSSPLPEPAEYDDREHVTYGQLWDRAVQCGAWLRSKGVVYGDRVAVGGGNTTGWIVTWLAILLIGGSPVLLNATLTDDAQIHCLAVCTPKLVLVDVKMAQQLAGLTTELKAKNVGPVYCWSSVAHLDQLVRDNVGEIDADKVSPQLVQDVITGRGVEKLNGDSDGIIFFTSGTTGYPKAVLSTQWTQLHVVISGIVPLVRAVLRAGGSLADLAALMPTEQSTSLLSIPLFHATGCLSILVAAIKSGNKLVFQRRWSVADAVKLITQENVQSIGGVPAIATAILQSPLLPKDHQFTSVGYGGAPPAKRLAGDLKKRFPNAMLGHGWGMTETNAPHCSVLGQDYVERPTSIGPVLPICKIKIVDPETRKELPQGEAGIILAYGPNIMKEYLNNPKATAEVLVEGWMDTGDVGMIDPDGFVHLSDRHKDIIIRGGENIASLEVENAVAQDDRIAEVAAVSVPDDILGELVGVAVSLAPGAQATEASIIEKVTPHIRYPARPVIVLILDEPLPRNANGKIVKADVRKLVRAAYAEKKAAPRAKL</sequence>
<dbReference type="RefSeq" id="XP_018277785.1">
    <property type="nucleotide sequence ID" value="XM_018426196.1"/>
</dbReference>
<dbReference type="Proteomes" id="UP000053611">
    <property type="component" value="Unassembled WGS sequence"/>
</dbReference>
<evidence type="ECO:0000313" key="6">
    <source>
        <dbReference type="Proteomes" id="UP000053611"/>
    </source>
</evidence>
<feature type="domain" description="AMP-binding enzyme C-terminal" evidence="4">
    <location>
        <begin position="506"/>
        <end position="582"/>
    </location>
</feature>
<reference evidence="5 6" key="1">
    <citation type="submission" date="2015-03" db="EMBL/GenBank/DDBJ databases">
        <title>Genomics and transcriptomics of the oil-accumulating basidiomycete yeast T. oleaginosus allow insights into substrate utilization and the diverse evolutionary trajectories of mating systems in fungi.</title>
        <authorList>
            <consortium name="DOE Joint Genome Institute"/>
            <person name="Kourist R."/>
            <person name="Kracht O."/>
            <person name="Bracharz F."/>
            <person name="Lipzen A."/>
            <person name="Nolan M."/>
            <person name="Ohm R."/>
            <person name="Grigoriev I."/>
            <person name="Sun S."/>
            <person name="Heitman J."/>
            <person name="Bruck T."/>
            <person name="Nowrousian M."/>
        </authorList>
    </citation>
    <scope>NUCLEOTIDE SEQUENCE [LARGE SCALE GENOMIC DNA]</scope>
    <source>
        <strain evidence="5 6">IBC0246</strain>
    </source>
</reference>
<dbReference type="PROSITE" id="PS00455">
    <property type="entry name" value="AMP_BINDING"/>
    <property type="match status" value="1"/>
</dbReference>
<dbReference type="InterPro" id="IPR042099">
    <property type="entry name" value="ANL_N_sf"/>
</dbReference>
<keyword evidence="2" id="KW-0436">Ligase</keyword>
<dbReference type="InterPro" id="IPR020845">
    <property type="entry name" value="AMP-binding_CS"/>
</dbReference>
<dbReference type="Gene3D" id="3.30.300.30">
    <property type="match status" value="1"/>
</dbReference>
<protein>
    <submittedName>
        <fullName evidence="5">Acetyl-CoA synthetase-like protein</fullName>
    </submittedName>
</protein>
<dbReference type="GO" id="GO:0006631">
    <property type="term" value="P:fatty acid metabolic process"/>
    <property type="evidence" value="ECO:0007669"/>
    <property type="project" value="TreeGrafter"/>
</dbReference>
<dbReference type="PANTHER" id="PTHR43201:SF5">
    <property type="entry name" value="MEDIUM-CHAIN ACYL-COA LIGASE ACSF2, MITOCHONDRIAL"/>
    <property type="match status" value="1"/>
</dbReference>
<proteinExistence type="inferred from homology"/>